<dbReference type="InterPro" id="IPR013879">
    <property type="entry name" value="DUF1761"/>
</dbReference>
<feature type="transmembrane region" description="Helical" evidence="1">
    <location>
        <begin position="113"/>
        <end position="130"/>
    </location>
</feature>
<dbReference type="EMBL" id="JASAOG010000001">
    <property type="protein sequence ID" value="KAK0070481.1"/>
    <property type="molecule type" value="Genomic_DNA"/>
</dbReference>
<name>A0AAD8CCH6_BIOPF</name>
<dbReference type="Pfam" id="PF08570">
    <property type="entry name" value="DUF1761"/>
    <property type="match status" value="1"/>
</dbReference>
<feature type="transmembrane region" description="Helical" evidence="1">
    <location>
        <begin position="48"/>
        <end position="68"/>
    </location>
</feature>
<reference evidence="2" key="2">
    <citation type="submission" date="2023-04" db="EMBL/GenBank/DDBJ databases">
        <authorList>
            <person name="Bu L."/>
            <person name="Lu L."/>
            <person name="Laidemitt M.R."/>
            <person name="Zhang S.M."/>
            <person name="Mutuku M."/>
            <person name="Mkoji G."/>
            <person name="Steinauer M."/>
            <person name="Loker E.S."/>
        </authorList>
    </citation>
    <scope>NUCLEOTIDE SEQUENCE</scope>
    <source>
        <strain evidence="2">KasaAsao</strain>
        <tissue evidence="2">Whole Snail</tissue>
    </source>
</reference>
<evidence type="ECO:0008006" key="4">
    <source>
        <dbReference type="Google" id="ProtNLM"/>
    </source>
</evidence>
<evidence type="ECO:0000313" key="2">
    <source>
        <dbReference type="EMBL" id="KAK0070481.1"/>
    </source>
</evidence>
<gene>
    <name evidence="2" type="ORF">Bpfe_000464</name>
</gene>
<proteinExistence type="predicted"/>
<accession>A0AAD8CCH6</accession>
<reference evidence="2" key="1">
    <citation type="journal article" date="2023" name="PLoS Negl. Trop. Dis.">
        <title>A genome sequence for Biomphalaria pfeifferi, the major vector snail for the human-infecting parasite Schistosoma mansoni.</title>
        <authorList>
            <person name="Bu L."/>
            <person name="Lu L."/>
            <person name="Laidemitt M.R."/>
            <person name="Zhang S.M."/>
            <person name="Mutuku M."/>
            <person name="Mkoji G."/>
            <person name="Steinauer M."/>
            <person name="Loker E.S."/>
        </authorList>
    </citation>
    <scope>NUCLEOTIDE SEQUENCE</scope>
    <source>
        <strain evidence="2">KasaAsao</strain>
    </source>
</reference>
<protein>
    <recommendedName>
        <fullName evidence="4">DUF1761 domain-containing protein</fullName>
    </recommendedName>
</protein>
<comment type="caution">
    <text evidence="2">The sequence shown here is derived from an EMBL/GenBank/DDBJ whole genome shotgun (WGS) entry which is preliminary data.</text>
</comment>
<dbReference type="Proteomes" id="UP001233172">
    <property type="component" value="Unassembled WGS sequence"/>
</dbReference>
<keyword evidence="1" id="KW-0472">Membrane</keyword>
<organism evidence="2 3">
    <name type="scientific">Biomphalaria pfeifferi</name>
    <name type="common">Bloodfluke planorb</name>
    <name type="synonym">Freshwater snail</name>
    <dbReference type="NCBI Taxonomy" id="112525"/>
    <lineage>
        <taxon>Eukaryota</taxon>
        <taxon>Metazoa</taxon>
        <taxon>Spiralia</taxon>
        <taxon>Lophotrochozoa</taxon>
        <taxon>Mollusca</taxon>
        <taxon>Gastropoda</taxon>
        <taxon>Heterobranchia</taxon>
        <taxon>Euthyneura</taxon>
        <taxon>Panpulmonata</taxon>
        <taxon>Hygrophila</taxon>
        <taxon>Lymnaeoidea</taxon>
        <taxon>Planorbidae</taxon>
        <taxon>Biomphalaria</taxon>
    </lineage>
</organism>
<evidence type="ECO:0000313" key="3">
    <source>
        <dbReference type="Proteomes" id="UP001233172"/>
    </source>
</evidence>
<keyword evidence="1" id="KW-1133">Transmembrane helix</keyword>
<keyword evidence="3" id="KW-1185">Reference proteome</keyword>
<dbReference type="AlphaFoldDB" id="A0AAD8CCH6"/>
<evidence type="ECO:0000256" key="1">
    <source>
        <dbReference type="SAM" id="Phobius"/>
    </source>
</evidence>
<sequence>MLGCALSVVFNCILGAVWYSGKVPTGRLWMRRVYPGKSESDISKESGFAIAFSIIASIILSLLLRFILIDFFKSSSLIDGVKFGVGLSCLTTLLEAPHVLFGKGYFDVFLIHQVYNLLTVAVGAVCIVYFN</sequence>
<keyword evidence="1" id="KW-0812">Transmembrane</keyword>